<protein>
    <recommendedName>
        <fullName evidence="5">Auxin-responsive protein</fullName>
    </recommendedName>
</protein>
<reference evidence="3 4" key="1">
    <citation type="submission" date="2022-12" db="EMBL/GenBank/DDBJ databases">
        <title>Chromosome-scale assembly of the Ensete ventricosum genome.</title>
        <authorList>
            <person name="Dussert Y."/>
            <person name="Stocks J."/>
            <person name="Wendawek A."/>
            <person name="Woldeyes F."/>
            <person name="Nichols R.A."/>
            <person name="Borrell J.S."/>
        </authorList>
    </citation>
    <scope>NUCLEOTIDE SEQUENCE [LARGE SCALE GENOMIC DNA]</scope>
    <source>
        <strain evidence="4">cv. Maze</strain>
        <tissue evidence="3">Seeds</tissue>
    </source>
</reference>
<organism evidence="3 4">
    <name type="scientific">Ensete ventricosum</name>
    <name type="common">Abyssinian banana</name>
    <name type="synonym">Musa ensete</name>
    <dbReference type="NCBI Taxonomy" id="4639"/>
    <lineage>
        <taxon>Eukaryota</taxon>
        <taxon>Viridiplantae</taxon>
        <taxon>Streptophyta</taxon>
        <taxon>Embryophyta</taxon>
        <taxon>Tracheophyta</taxon>
        <taxon>Spermatophyta</taxon>
        <taxon>Magnoliopsida</taxon>
        <taxon>Liliopsida</taxon>
        <taxon>Zingiberales</taxon>
        <taxon>Musaceae</taxon>
        <taxon>Ensete</taxon>
    </lineage>
</organism>
<dbReference type="Proteomes" id="UP001222027">
    <property type="component" value="Unassembled WGS sequence"/>
</dbReference>
<gene>
    <name evidence="3" type="ORF">OPV22_005336</name>
</gene>
<comment type="similarity">
    <text evidence="1">Belongs to the ARG7 family.</text>
</comment>
<dbReference type="EMBL" id="JAQQAF010000002">
    <property type="protein sequence ID" value="KAJ8504450.1"/>
    <property type="molecule type" value="Genomic_DNA"/>
</dbReference>
<evidence type="ECO:0000256" key="1">
    <source>
        <dbReference type="ARBA" id="ARBA00006974"/>
    </source>
</evidence>
<evidence type="ECO:0000256" key="2">
    <source>
        <dbReference type="SAM" id="MobiDB-lite"/>
    </source>
</evidence>
<evidence type="ECO:0000313" key="4">
    <source>
        <dbReference type="Proteomes" id="UP001222027"/>
    </source>
</evidence>
<name>A0AAV8RRB0_ENSVE</name>
<dbReference type="PANTHER" id="PTHR31374">
    <property type="entry name" value="AUXIN-INDUCED PROTEIN-LIKE-RELATED"/>
    <property type="match status" value="1"/>
</dbReference>
<accession>A0AAV8RRB0</accession>
<sequence>MGHFIRSSKMSAMFSLRGKKKKEKDSRRENIKDSLLDDEAAAVPKGCMAVYVGAEMRRFVIPTSYLRLPLFQVLMESTADEFGFDQVGGLRIPCDEEDFTELLKTTKKMMKSSRKTFLQHANA</sequence>
<feature type="region of interest" description="Disordered" evidence="2">
    <location>
        <begin position="1"/>
        <end position="31"/>
    </location>
</feature>
<dbReference type="InterPro" id="IPR003676">
    <property type="entry name" value="SAUR_fam"/>
</dbReference>
<keyword evidence="4" id="KW-1185">Reference proteome</keyword>
<dbReference type="Pfam" id="PF02519">
    <property type="entry name" value="Auxin_inducible"/>
    <property type="match status" value="1"/>
</dbReference>
<evidence type="ECO:0008006" key="5">
    <source>
        <dbReference type="Google" id="ProtNLM"/>
    </source>
</evidence>
<proteinExistence type="inferred from homology"/>
<dbReference type="AlphaFoldDB" id="A0AAV8RRB0"/>
<evidence type="ECO:0000313" key="3">
    <source>
        <dbReference type="EMBL" id="KAJ8504450.1"/>
    </source>
</evidence>
<dbReference type="PANTHER" id="PTHR31374:SF139">
    <property type="entry name" value="OS02G0143300 PROTEIN"/>
    <property type="match status" value="1"/>
</dbReference>
<comment type="caution">
    <text evidence="3">The sequence shown here is derived from an EMBL/GenBank/DDBJ whole genome shotgun (WGS) entry which is preliminary data.</text>
</comment>
<dbReference type="GO" id="GO:0009733">
    <property type="term" value="P:response to auxin"/>
    <property type="evidence" value="ECO:0007669"/>
    <property type="project" value="InterPro"/>
</dbReference>